<protein>
    <submittedName>
        <fullName evidence="2">Uncharacterized protein</fullName>
    </submittedName>
</protein>
<accession>A0A8R7QSN5</accession>
<evidence type="ECO:0000313" key="2">
    <source>
        <dbReference type="EnsemblPlants" id="TuG1812G0600002604.01.T01"/>
    </source>
</evidence>
<sequence>MSHVDGIEEGELKAAETEGTTANKELEFCQEI</sequence>
<feature type="region of interest" description="Disordered" evidence="1">
    <location>
        <begin position="1"/>
        <end position="32"/>
    </location>
</feature>
<dbReference type="AlphaFoldDB" id="A0A8R7QSN5"/>
<dbReference type="Gramene" id="TuG1812G0600002604.01.T01">
    <property type="protein sequence ID" value="TuG1812G0600002604.01.T01"/>
    <property type="gene ID" value="TuG1812G0600002604.01"/>
</dbReference>
<evidence type="ECO:0000256" key="1">
    <source>
        <dbReference type="SAM" id="MobiDB-lite"/>
    </source>
</evidence>
<name>A0A8R7QSN5_TRIUA</name>
<keyword evidence="3" id="KW-1185">Reference proteome</keyword>
<reference evidence="3" key="1">
    <citation type="journal article" date="2013" name="Nature">
        <title>Draft genome of the wheat A-genome progenitor Triticum urartu.</title>
        <authorList>
            <person name="Ling H.Q."/>
            <person name="Zhao S."/>
            <person name="Liu D."/>
            <person name="Wang J."/>
            <person name="Sun H."/>
            <person name="Zhang C."/>
            <person name="Fan H."/>
            <person name="Li D."/>
            <person name="Dong L."/>
            <person name="Tao Y."/>
            <person name="Gao C."/>
            <person name="Wu H."/>
            <person name="Li Y."/>
            <person name="Cui Y."/>
            <person name="Guo X."/>
            <person name="Zheng S."/>
            <person name="Wang B."/>
            <person name="Yu K."/>
            <person name="Liang Q."/>
            <person name="Yang W."/>
            <person name="Lou X."/>
            <person name="Chen J."/>
            <person name="Feng M."/>
            <person name="Jian J."/>
            <person name="Zhang X."/>
            <person name="Luo G."/>
            <person name="Jiang Y."/>
            <person name="Liu J."/>
            <person name="Wang Z."/>
            <person name="Sha Y."/>
            <person name="Zhang B."/>
            <person name="Wu H."/>
            <person name="Tang D."/>
            <person name="Shen Q."/>
            <person name="Xue P."/>
            <person name="Zou S."/>
            <person name="Wang X."/>
            <person name="Liu X."/>
            <person name="Wang F."/>
            <person name="Yang Y."/>
            <person name="An X."/>
            <person name="Dong Z."/>
            <person name="Zhang K."/>
            <person name="Zhang X."/>
            <person name="Luo M.C."/>
            <person name="Dvorak J."/>
            <person name="Tong Y."/>
            <person name="Wang J."/>
            <person name="Yang H."/>
            <person name="Li Z."/>
            <person name="Wang D."/>
            <person name="Zhang A."/>
            <person name="Wang J."/>
        </authorList>
    </citation>
    <scope>NUCLEOTIDE SEQUENCE</scope>
    <source>
        <strain evidence="3">cv. G1812</strain>
    </source>
</reference>
<organism evidence="2 3">
    <name type="scientific">Triticum urartu</name>
    <name type="common">Red wild einkorn</name>
    <name type="synonym">Crithodium urartu</name>
    <dbReference type="NCBI Taxonomy" id="4572"/>
    <lineage>
        <taxon>Eukaryota</taxon>
        <taxon>Viridiplantae</taxon>
        <taxon>Streptophyta</taxon>
        <taxon>Embryophyta</taxon>
        <taxon>Tracheophyta</taxon>
        <taxon>Spermatophyta</taxon>
        <taxon>Magnoliopsida</taxon>
        <taxon>Liliopsida</taxon>
        <taxon>Poales</taxon>
        <taxon>Poaceae</taxon>
        <taxon>BOP clade</taxon>
        <taxon>Pooideae</taxon>
        <taxon>Triticodae</taxon>
        <taxon>Triticeae</taxon>
        <taxon>Triticinae</taxon>
        <taxon>Triticum</taxon>
    </lineage>
</organism>
<proteinExistence type="predicted"/>
<dbReference type="EnsemblPlants" id="TuG1812G0600002604.01.T01">
    <property type="protein sequence ID" value="TuG1812G0600002604.01.T01"/>
    <property type="gene ID" value="TuG1812G0600002604.01"/>
</dbReference>
<reference evidence="2" key="3">
    <citation type="submission" date="2022-06" db="UniProtKB">
        <authorList>
            <consortium name="EnsemblPlants"/>
        </authorList>
    </citation>
    <scope>IDENTIFICATION</scope>
</reference>
<dbReference type="Proteomes" id="UP000015106">
    <property type="component" value="Chromosome 6"/>
</dbReference>
<evidence type="ECO:0000313" key="3">
    <source>
        <dbReference type="Proteomes" id="UP000015106"/>
    </source>
</evidence>
<reference evidence="2" key="2">
    <citation type="submission" date="2018-03" db="EMBL/GenBank/DDBJ databases">
        <title>The Triticum urartu genome reveals the dynamic nature of wheat genome evolution.</title>
        <authorList>
            <person name="Ling H."/>
            <person name="Ma B."/>
            <person name="Shi X."/>
            <person name="Liu H."/>
            <person name="Dong L."/>
            <person name="Sun H."/>
            <person name="Cao Y."/>
            <person name="Gao Q."/>
            <person name="Zheng S."/>
            <person name="Li Y."/>
            <person name="Yu Y."/>
            <person name="Du H."/>
            <person name="Qi M."/>
            <person name="Li Y."/>
            <person name="Yu H."/>
            <person name="Cui Y."/>
            <person name="Wang N."/>
            <person name="Chen C."/>
            <person name="Wu H."/>
            <person name="Zhao Y."/>
            <person name="Zhang J."/>
            <person name="Li Y."/>
            <person name="Zhou W."/>
            <person name="Zhang B."/>
            <person name="Hu W."/>
            <person name="Eijk M."/>
            <person name="Tang J."/>
            <person name="Witsenboer H."/>
            <person name="Zhao S."/>
            <person name="Li Z."/>
            <person name="Zhang A."/>
            <person name="Wang D."/>
            <person name="Liang C."/>
        </authorList>
    </citation>
    <scope>NUCLEOTIDE SEQUENCE [LARGE SCALE GENOMIC DNA]</scope>
    <source>
        <strain evidence="2">cv. G1812</strain>
    </source>
</reference>